<organism evidence="1 2">
    <name type="scientific">Dactylosporangium aurantiacum</name>
    <dbReference type="NCBI Taxonomy" id="35754"/>
    <lineage>
        <taxon>Bacteria</taxon>
        <taxon>Bacillati</taxon>
        <taxon>Actinomycetota</taxon>
        <taxon>Actinomycetes</taxon>
        <taxon>Micromonosporales</taxon>
        <taxon>Micromonosporaceae</taxon>
        <taxon>Dactylosporangium</taxon>
    </lineage>
</organism>
<dbReference type="AlphaFoldDB" id="A0A9Q9IE81"/>
<accession>A0A9Q9IE81</accession>
<keyword evidence="2" id="KW-1185">Reference proteome</keyword>
<dbReference type="KEGG" id="daur:Daura_33205"/>
<dbReference type="RefSeq" id="WP_052386659.1">
    <property type="nucleotide sequence ID" value="NZ_CP073767.1"/>
</dbReference>
<dbReference type="EMBL" id="CP073767">
    <property type="protein sequence ID" value="UWZ51583.1"/>
    <property type="molecule type" value="Genomic_DNA"/>
</dbReference>
<gene>
    <name evidence="1" type="ORF">Daura_33205</name>
</gene>
<evidence type="ECO:0000313" key="1">
    <source>
        <dbReference type="EMBL" id="UWZ51583.1"/>
    </source>
</evidence>
<dbReference type="Pfam" id="PF08310">
    <property type="entry name" value="LGFP"/>
    <property type="match status" value="1"/>
</dbReference>
<evidence type="ECO:0000313" key="2">
    <source>
        <dbReference type="Proteomes" id="UP001058003"/>
    </source>
</evidence>
<sequence length="412" mass="44175">MAGPGSHLEGGFGHAHLPEGTAPDITAFKAPVPDVARAAMDAKAAALGDAFTGPPDGQPWVPIGAAGDPTFYARKYARCTIFYQDGIGAYEIHGGIRDKYERLNGYYRFGPPLTDERPCPDGRGRYNHFWRQASIYWHPETGPYAVQGAIRNLWATRGWERGPLGYPVSDQVAFGEDPPGCLFQNGALAVSDETGAAGDAPSVRLDRETLLRLVWMMFNTRGHAPSGQATVGQVILEAFDPLHLIPLGHAGNHSVGLYPQRSLDSVGPYSGEFLRADNRVVAFTINGFHDAGPVLPDQTWTVHIQLRFQDEASTSDQPGTNLVATHVGNRVRADGIGAGTLAEELRARLAGAFPVRLTNPGNPAEPDLVPEAQFLGLIIEADGALSLHFCNTAAGRLAQLFAQRKVDALIGG</sequence>
<dbReference type="Proteomes" id="UP001058003">
    <property type="component" value="Chromosome"/>
</dbReference>
<protein>
    <submittedName>
        <fullName evidence="1">Uncharacterized protein</fullName>
    </submittedName>
</protein>
<reference evidence="1" key="1">
    <citation type="submission" date="2021-04" db="EMBL/GenBank/DDBJ databases">
        <title>Dactylosporangium aurantiacum NRRL B-8018 full assembly.</title>
        <authorList>
            <person name="Hartkoorn R.C."/>
            <person name="Beaudoing E."/>
            <person name="Hot D."/>
        </authorList>
    </citation>
    <scope>NUCLEOTIDE SEQUENCE</scope>
    <source>
        <strain evidence="1">NRRL B-8018</strain>
    </source>
</reference>
<dbReference type="InterPro" id="IPR013207">
    <property type="entry name" value="LGFP"/>
</dbReference>
<proteinExistence type="predicted"/>
<name>A0A9Q9IE81_9ACTN</name>